<protein>
    <submittedName>
        <fullName evidence="1">Uncharacterized protein</fullName>
    </submittedName>
</protein>
<dbReference type="Proteomes" id="UP001428341">
    <property type="component" value="Unassembled WGS sequence"/>
</dbReference>
<sequence length="43" mass="4513">MATVMNSILLQSSLDLRAGTGNPFFTIDAAAALRASERKLCAS</sequence>
<comment type="caution">
    <text evidence="1">The sequence shown here is derived from an EMBL/GenBank/DDBJ whole genome shotgun (WGS) entry which is preliminary data.</text>
</comment>
<dbReference type="AlphaFoldDB" id="A0AAP0QFM5"/>
<reference evidence="1 2" key="1">
    <citation type="submission" date="2024-05" db="EMBL/GenBank/DDBJ databases">
        <title>Haplotype-resolved chromosome-level genome assembly of Huyou (Citrus changshanensis).</title>
        <authorList>
            <person name="Miao C."/>
            <person name="Chen W."/>
            <person name="Wu Y."/>
            <person name="Wang L."/>
            <person name="Zhao S."/>
            <person name="Grierson D."/>
            <person name="Xu C."/>
            <person name="Chen K."/>
        </authorList>
    </citation>
    <scope>NUCLEOTIDE SEQUENCE [LARGE SCALE GENOMIC DNA]</scope>
    <source>
        <strain evidence="1">01-14</strain>
        <tissue evidence="1">Leaf</tissue>
    </source>
</reference>
<proteinExistence type="predicted"/>
<dbReference type="EMBL" id="JBCGBO010000007">
    <property type="protein sequence ID" value="KAK9187264.1"/>
    <property type="molecule type" value="Genomic_DNA"/>
</dbReference>
<evidence type="ECO:0000313" key="2">
    <source>
        <dbReference type="Proteomes" id="UP001428341"/>
    </source>
</evidence>
<name>A0AAP0QFM5_9ROSI</name>
<organism evidence="1 2">
    <name type="scientific">Citrus x changshan-huyou</name>
    <dbReference type="NCBI Taxonomy" id="2935761"/>
    <lineage>
        <taxon>Eukaryota</taxon>
        <taxon>Viridiplantae</taxon>
        <taxon>Streptophyta</taxon>
        <taxon>Embryophyta</taxon>
        <taxon>Tracheophyta</taxon>
        <taxon>Spermatophyta</taxon>
        <taxon>Magnoliopsida</taxon>
        <taxon>eudicotyledons</taxon>
        <taxon>Gunneridae</taxon>
        <taxon>Pentapetalae</taxon>
        <taxon>rosids</taxon>
        <taxon>malvids</taxon>
        <taxon>Sapindales</taxon>
        <taxon>Rutaceae</taxon>
        <taxon>Aurantioideae</taxon>
        <taxon>Citrus</taxon>
    </lineage>
</organism>
<accession>A0AAP0QFM5</accession>
<gene>
    <name evidence="1" type="ORF">WN944_018656</name>
</gene>
<evidence type="ECO:0000313" key="1">
    <source>
        <dbReference type="EMBL" id="KAK9187264.1"/>
    </source>
</evidence>
<keyword evidence="2" id="KW-1185">Reference proteome</keyword>